<dbReference type="RefSeq" id="WP_079426148.1">
    <property type="nucleotide sequence ID" value="NZ_MZGV01000039.1"/>
</dbReference>
<evidence type="ECO:0000313" key="9">
    <source>
        <dbReference type="EMBL" id="OPJ59795.1"/>
    </source>
</evidence>
<evidence type="ECO:0000313" key="10">
    <source>
        <dbReference type="Proteomes" id="UP000190080"/>
    </source>
</evidence>
<dbReference type="GO" id="GO:0005886">
    <property type="term" value="C:plasma membrane"/>
    <property type="evidence" value="ECO:0007669"/>
    <property type="project" value="UniProtKB-SubCell"/>
</dbReference>
<keyword evidence="3" id="KW-1003">Cell membrane</keyword>
<name>A0A1V4IJA6_9CLOT</name>
<dbReference type="Pfam" id="PF00892">
    <property type="entry name" value="EamA"/>
    <property type="match status" value="2"/>
</dbReference>
<comment type="similarity">
    <text evidence="2">Belongs to the EamA transporter family.</text>
</comment>
<keyword evidence="5 7" id="KW-1133">Transmembrane helix</keyword>
<evidence type="ECO:0000259" key="8">
    <source>
        <dbReference type="Pfam" id="PF00892"/>
    </source>
</evidence>
<dbReference type="InterPro" id="IPR037185">
    <property type="entry name" value="EmrE-like"/>
</dbReference>
<feature type="domain" description="EamA" evidence="8">
    <location>
        <begin position="152"/>
        <end position="284"/>
    </location>
</feature>
<comment type="subcellular location">
    <subcellularLocation>
        <location evidence="1">Cell membrane</location>
        <topology evidence="1">Multi-pass membrane protein</topology>
    </subcellularLocation>
</comment>
<proteinExistence type="inferred from homology"/>
<evidence type="ECO:0000256" key="7">
    <source>
        <dbReference type="SAM" id="Phobius"/>
    </source>
</evidence>
<keyword evidence="6 7" id="KW-0472">Membrane</keyword>
<feature type="transmembrane region" description="Helical" evidence="7">
    <location>
        <begin position="183"/>
        <end position="202"/>
    </location>
</feature>
<evidence type="ECO:0000256" key="1">
    <source>
        <dbReference type="ARBA" id="ARBA00004651"/>
    </source>
</evidence>
<feature type="transmembrane region" description="Helical" evidence="7">
    <location>
        <begin position="243"/>
        <end position="263"/>
    </location>
</feature>
<reference evidence="9 10" key="1">
    <citation type="submission" date="2017-03" db="EMBL/GenBank/DDBJ databases">
        <title>Genome sequence of Clostridium oryzae DSM 28571.</title>
        <authorList>
            <person name="Poehlein A."/>
            <person name="Daniel R."/>
        </authorList>
    </citation>
    <scope>NUCLEOTIDE SEQUENCE [LARGE SCALE GENOMIC DNA]</scope>
    <source>
        <strain evidence="9 10">DSM 28571</strain>
    </source>
</reference>
<dbReference type="Proteomes" id="UP000190080">
    <property type="component" value="Unassembled WGS sequence"/>
</dbReference>
<dbReference type="AlphaFoldDB" id="A0A1V4IJA6"/>
<dbReference type="STRING" id="1450648.CLORY_31400"/>
<evidence type="ECO:0000256" key="2">
    <source>
        <dbReference type="ARBA" id="ARBA00007362"/>
    </source>
</evidence>
<feature type="transmembrane region" description="Helical" evidence="7">
    <location>
        <begin position="150"/>
        <end position="171"/>
    </location>
</feature>
<feature type="domain" description="EamA" evidence="8">
    <location>
        <begin position="10"/>
        <end position="143"/>
    </location>
</feature>
<protein>
    <submittedName>
        <fullName evidence="9">Putative DMT superfamily transporter inner membrane protein</fullName>
    </submittedName>
</protein>
<comment type="caution">
    <text evidence="9">The sequence shown here is derived from an EMBL/GenBank/DDBJ whole genome shotgun (WGS) entry which is preliminary data.</text>
</comment>
<feature type="transmembrane region" description="Helical" evidence="7">
    <location>
        <begin position="208"/>
        <end position="231"/>
    </location>
</feature>
<keyword evidence="4 7" id="KW-0812">Transmembrane</keyword>
<dbReference type="PANTHER" id="PTHR42920">
    <property type="entry name" value="OS03G0707200 PROTEIN-RELATED"/>
    <property type="match status" value="1"/>
</dbReference>
<evidence type="ECO:0000256" key="3">
    <source>
        <dbReference type="ARBA" id="ARBA00022475"/>
    </source>
</evidence>
<dbReference type="InterPro" id="IPR000620">
    <property type="entry name" value="EamA_dom"/>
</dbReference>
<feature type="transmembrane region" description="Helical" evidence="7">
    <location>
        <begin position="70"/>
        <end position="90"/>
    </location>
</feature>
<dbReference type="OrthoDB" id="9804865at2"/>
<dbReference type="PANTHER" id="PTHR42920:SF5">
    <property type="entry name" value="EAMA DOMAIN-CONTAINING PROTEIN"/>
    <property type="match status" value="1"/>
</dbReference>
<dbReference type="EMBL" id="MZGV01000039">
    <property type="protein sequence ID" value="OPJ59795.1"/>
    <property type="molecule type" value="Genomic_DNA"/>
</dbReference>
<feature type="transmembrane region" description="Helical" evidence="7">
    <location>
        <begin position="102"/>
        <end position="120"/>
    </location>
</feature>
<dbReference type="InterPro" id="IPR051258">
    <property type="entry name" value="Diverse_Substrate_Transporter"/>
</dbReference>
<sequence>MHKKQLQSNLILLLTAAIWGLAFVAQRVGAKHVGTFTFNGIRFMLGGLSLLPLILYFGKNTKASESSSKSNLLTAGFIAGIVLFIASSLQQAGLEYTTAGKSAFITGFYIALVPILGIFLKHKTSTTTWLGVCLAIIGLYLLSVNENFSVSFGDFLELAGAFFWALHILLIDSFIKKYDSLKLSFTQTMTCSILSLLAAIILEPISIVSISSAAVPILYGGICSVGIAYTLQIIGQKNAKPSHAAIILSMESVFANIGGVIILGENLGLRGYIGCALMLSGMLLSQIRNSKKQ</sequence>
<feature type="transmembrane region" description="Helical" evidence="7">
    <location>
        <begin position="40"/>
        <end position="58"/>
    </location>
</feature>
<evidence type="ECO:0000256" key="6">
    <source>
        <dbReference type="ARBA" id="ARBA00023136"/>
    </source>
</evidence>
<dbReference type="SUPFAM" id="SSF103481">
    <property type="entry name" value="Multidrug resistance efflux transporter EmrE"/>
    <property type="match status" value="2"/>
</dbReference>
<evidence type="ECO:0000256" key="5">
    <source>
        <dbReference type="ARBA" id="ARBA00022989"/>
    </source>
</evidence>
<keyword evidence="10" id="KW-1185">Reference proteome</keyword>
<organism evidence="9 10">
    <name type="scientific">Clostridium oryzae</name>
    <dbReference type="NCBI Taxonomy" id="1450648"/>
    <lineage>
        <taxon>Bacteria</taxon>
        <taxon>Bacillati</taxon>
        <taxon>Bacillota</taxon>
        <taxon>Clostridia</taxon>
        <taxon>Eubacteriales</taxon>
        <taxon>Clostridiaceae</taxon>
        <taxon>Clostridium</taxon>
    </lineage>
</organism>
<feature type="transmembrane region" description="Helical" evidence="7">
    <location>
        <begin position="127"/>
        <end position="144"/>
    </location>
</feature>
<accession>A0A1V4IJA6</accession>
<evidence type="ECO:0000256" key="4">
    <source>
        <dbReference type="ARBA" id="ARBA00022692"/>
    </source>
</evidence>
<gene>
    <name evidence="9" type="ORF">CLORY_31400</name>
</gene>
<feature type="transmembrane region" description="Helical" evidence="7">
    <location>
        <begin position="269"/>
        <end position="287"/>
    </location>
</feature>